<dbReference type="EMBL" id="BAABJW010000001">
    <property type="protein sequence ID" value="GAA4801873.1"/>
    <property type="molecule type" value="Genomic_DNA"/>
</dbReference>
<evidence type="ECO:0008006" key="3">
    <source>
        <dbReference type="Google" id="ProtNLM"/>
    </source>
</evidence>
<comment type="caution">
    <text evidence="1">The sequence shown here is derived from an EMBL/GenBank/DDBJ whole genome shotgun (WGS) entry which is preliminary data.</text>
</comment>
<protein>
    <recommendedName>
        <fullName evidence="3">Response regulatory domain-containing protein</fullName>
    </recommendedName>
</protein>
<evidence type="ECO:0000313" key="2">
    <source>
        <dbReference type="Proteomes" id="UP001501433"/>
    </source>
</evidence>
<dbReference type="RefSeq" id="WP_345275336.1">
    <property type="nucleotide sequence ID" value="NZ_BAABJW010000001.1"/>
</dbReference>
<sequence length="389" mass="44521">MSKKYNILWIDDEHDDDALLTFILLAENQEIILHGYSNFKEGFSALTTNINFYDAVLLDALFFEDETSQTPNPAGLGSALKKLNELVPKKVFPYFVLSGQTHFTDVTNPILEAFQLRCYNKKNPDDVQELLKNIKIEADQQIDLQIKHENQKLFDILENYPDKSRDTFMAIFKGMRGLDFNFSDDFTSLRKILEILFRMTNAVGLLHDYCVQKGADGVNLSESSLFLSGKDTKHLKVRCTKTHFPKIISENVKNIIFITGAASHTTTLSSTETVNIQAYRNKVNTPYLLYSLALQLMDVLIWFDSYIKENGDVEKNKSFWEEIEIDINEEDYEITEIYEIQPNGWGTVYINTVSIGVHPRFVTSLNLVAGDTIKFTIDDNSKAQNITKL</sequence>
<organism evidence="1 2">
    <name type="scientific">Litoribaculum gwangyangense</name>
    <dbReference type="NCBI Taxonomy" id="1130722"/>
    <lineage>
        <taxon>Bacteria</taxon>
        <taxon>Pseudomonadati</taxon>
        <taxon>Bacteroidota</taxon>
        <taxon>Flavobacteriia</taxon>
        <taxon>Flavobacteriales</taxon>
        <taxon>Flavobacteriaceae</taxon>
        <taxon>Litoribaculum</taxon>
    </lineage>
</organism>
<accession>A0ABP9C1W6</accession>
<evidence type="ECO:0000313" key="1">
    <source>
        <dbReference type="EMBL" id="GAA4801873.1"/>
    </source>
</evidence>
<proteinExistence type="predicted"/>
<gene>
    <name evidence="1" type="ORF">GCM10023330_04820</name>
</gene>
<keyword evidence="2" id="KW-1185">Reference proteome</keyword>
<reference evidence="2" key="1">
    <citation type="journal article" date="2019" name="Int. J. Syst. Evol. Microbiol.">
        <title>The Global Catalogue of Microorganisms (GCM) 10K type strain sequencing project: providing services to taxonomists for standard genome sequencing and annotation.</title>
        <authorList>
            <consortium name="The Broad Institute Genomics Platform"/>
            <consortium name="The Broad Institute Genome Sequencing Center for Infectious Disease"/>
            <person name="Wu L."/>
            <person name="Ma J."/>
        </authorList>
    </citation>
    <scope>NUCLEOTIDE SEQUENCE [LARGE SCALE GENOMIC DNA]</scope>
    <source>
        <strain evidence="2">JCM 18325</strain>
    </source>
</reference>
<dbReference type="Proteomes" id="UP001501433">
    <property type="component" value="Unassembled WGS sequence"/>
</dbReference>
<name>A0ABP9C1W6_9FLAO</name>